<dbReference type="PRINTS" id="PR01011">
    <property type="entry name" value="GLUTPROXDASE"/>
</dbReference>
<dbReference type="KEGG" id="paqt:E8L99_16045"/>
<sequence>MAIDRRKLLAGLGGFMPATALAQNATMLPGAAFRFAFDGIEGGKLNLADHAGKVLLVVNTASSCGFTPQYADLQALHERFGSRGLVVIGIPSDDFAQERGSNKEIVEFCQGTFGVTFPLAAKQVVRGANAHPFYRWAASERPADIPTWNFHKFLIGRSGRIVGAFPARVRPTDTRIISLIEAQLSVS</sequence>
<organism evidence="7 8">
    <name type="scientific">Phreatobacter aquaticus</name>
    <dbReference type="NCBI Taxonomy" id="2570229"/>
    <lineage>
        <taxon>Bacteria</taxon>
        <taxon>Pseudomonadati</taxon>
        <taxon>Pseudomonadota</taxon>
        <taxon>Alphaproteobacteria</taxon>
        <taxon>Hyphomicrobiales</taxon>
        <taxon>Phreatobacteraceae</taxon>
        <taxon>Phreatobacter</taxon>
    </lineage>
</organism>
<accession>A0A4D7QPH5</accession>
<name>A0A4D7QPH5_9HYPH</name>
<dbReference type="InterPro" id="IPR036249">
    <property type="entry name" value="Thioredoxin-like_sf"/>
</dbReference>
<evidence type="ECO:0000256" key="4">
    <source>
        <dbReference type="PIRSR" id="PIRSR000303-1"/>
    </source>
</evidence>
<feature type="active site" evidence="4">
    <location>
        <position position="64"/>
    </location>
</feature>
<dbReference type="InterPro" id="IPR029759">
    <property type="entry name" value="GPX_AS"/>
</dbReference>
<protein>
    <recommendedName>
        <fullName evidence="5">Glutathione peroxidase</fullName>
    </recommendedName>
</protein>
<keyword evidence="8" id="KW-1185">Reference proteome</keyword>
<dbReference type="PROSITE" id="PS00460">
    <property type="entry name" value="GLUTATHIONE_PEROXID_1"/>
    <property type="match status" value="1"/>
</dbReference>
<dbReference type="GO" id="GO:0004601">
    <property type="term" value="F:peroxidase activity"/>
    <property type="evidence" value="ECO:0007669"/>
    <property type="project" value="UniProtKB-KW"/>
</dbReference>
<dbReference type="OrthoDB" id="9785502at2"/>
<dbReference type="CDD" id="cd00340">
    <property type="entry name" value="GSH_Peroxidase"/>
    <property type="match status" value="1"/>
</dbReference>
<dbReference type="Proteomes" id="UP000298588">
    <property type="component" value="Chromosome"/>
</dbReference>
<dbReference type="Pfam" id="PF00255">
    <property type="entry name" value="GSHPx"/>
    <property type="match status" value="1"/>
</dbReference>
<evidence type="ECO:0000256" key="5">
    <source>
        <dbReference type="RuleBase" id="RU000499"/>
    </source>
</evidence>
<dbReference type="InterPro" id="IPR000889">
    <property type="entry name" value="Glutathione_peroxidase"/>
</dbReference>
<evidence type="ECO:0000313" key="8">
    <source>
        <dbReference type="Proteomes" id="UP000298588"/>
    </source>
</evidence>
<evidence type="ECO:0000256" key="3">
    <source>
        <dbReference type="ARBA" id="ARBA00023002"/>
    </source>
</evidence>
<dbReference type="PROSITE" id="PS51355">
    <property type="entry name" value="GLUTATHIONE_PEROXID_3"/>
    <property type="match status" value="1"/>
</dbReference>
<dbReference type="PIRSF" id="PIRSF000303">
    <property type="entry name" value="Glutathion_perox"/>
    <property type="match status" value="1"/>
</dbReference>
<dbReference type="GO" id="GO:0034599">
    <property type="term" value="P:cellular response to oxidative stress"/>
    <property type="evidence" value="ECO:0007669"/>
    <property type="project" value="TreeGrafter"/>
</dbReference>
<keyword evidence="6" id="KW-0732">Signal</keyword>
<evidence type="ECO:0000256" key="6">
    <source>
        <dbReference type="SAM" id="SignalP"/>
    </source>
</evidence>
<evidence type="ECO:0000256" key="2">
    <source>
        <dbReference type="ARBA" id="ARBA00022559"/>
    </source>
</evidence>
<dbReference type="AlphaFoldDB" id="A0A4D7QPH5"/>
<dbReference type="Gene3D" id="3.40.30.10">
    <property type="entry name" value="Glutaredoxin"/>
    <property type="match status" value="1"/>
</dbReference>
<evidence type="ECO:0000256" key="1">
    <source>
        <dbReference type="ARBA" id="ARBA00006926"/>
    </source>
</evidence>
<gene>
    <name evidence="7" type="ORF">E8L99_16045</name>
</gene>
<dbReference type="PANTHER" id="PTHR11592">
    <property type="entry name" value="GLUTATHIONE PEROXIDASE"/>
    <property type="match status" value="1"/>
</dbReference>
<keyword evidence="3 5" id="KW-0560">Oxidoreductase</keyword>
<dbReference type="EMBL" id="CP039865">
    <property type="protein sequence ID" value="QCK87164.1"/>
    <property type="molecule type" value="Genomic_DNA"/>
</dbReference>
<feature type="signal peptide" evidence="6">
    <location>
        <begin position="1"/>
        <end position="22"/>
    </location>
</feature>
<feature type="chain" id="PRO_5020700036" description="Glutathione peroxidase" evidence="6">
    <location>
        <begin position="23"/>
        <end position="187"/>
    </location>
</feature>
<dbReference type="PANTHER" id="PTHR11592:SF78">
    <property type="entry name" value="GLUTATHIONE PEROXIDASE"/>
    <property type="match status" value="1"/>
</dbReference>
<dbReference type="RefSeq" id="WP_137100493.1">
    <property type="nucleotide sequence ID" value="NZ_CP039865.1"/>
</dbReference>
<keyword evidence="2 5" id="KW-0575">Peroxidase</keyword>
<evidence type="ECO:0000313" key="7">
    <source>
        <dbReference type="EMBL" id="QCK87164.1"/>
    </source>
</evidence>
<dbReference type="SUPFAM" id="SSF52833">
    <property type="entry name" value="Thioredoxin-like"/>
    <property type="match status" value="1"/>
</dbReference>
<reference evidence="7 8" key="1">
    <citation type="submission" date="2019-04" db="EMBL/GenBank/DDBJ databases">
        <title>Phreatobacter aquaticus sp. nov.</title>
        <authorList>
            <person name="Choi A."/>
            <person name="Baek K."/>
        </authorList>
    </citation>
    <scope>NUCLEOTIDE SEQUENCE [LARGE SCALE GENOMIC DNA]</scope>
    <source>
        <strain evidence="7 8">NMCR1094</strain>
    </source>
</reference>
<proteinExistence type="inferred from homology"/>
<comment type="similarity">
    <text evidence="1 5">Belongs to the glutathione peroxidase family.</text>
</comment>